<comment type="caution">
    <text evidence="1">The sequence shown here is derived from an EMBL/GenBank/DDBJ whole genome shotgun (WGS) entry which is preliminary data.</text>
</comment>
<protein>
    <submittedName>
        <fullName evidence="1">DUF4336 domain-containing protein</fullName>
    </submittedName>
</protein>
<reference evidence="1 2" key="1">
    <citation type="submission" date="2024-10" db="EMBL/GenBank/DDBJ databases">
        <authorList>
            <person name="Yang X.-N."/>
        </authorList>
    </citation>
    <scope>NUCLEOTIDE SEQUENCE [LARGE SCALE GENOMIC DNA]</scope>
    <source>
        <strain evidence="1 2">CAU 1059</strain>
    </source>
</reference>
<dbReference type="Proteomes" id="UP001607157">
    <property type="component" value="Unassembled WGS sequence"/>
</dbReference>
<evidence type="ECO:0000313" key="1">
    <source>
        <dbReference type="EMBL" id="MFH0254627.1"/>
    </source>
</evidence>
<dbReference type="EMBL" id="JBIHMM010000003">
    <property type="protein sequence ID" value="MFH0254627.1"/>
    <property type="molecule type" value="Genomic_DNA"/>
</dbReference>
<dbReference type="RefSeq" id="WP_377171957.1">
    <property type="nucleotide sequence ID" value="NZ_JBHTJC010000003.1"/>
</dbReference>
<dbReference type="SUPFAM" id="SSF56281">
    <property type="entry name" value="Metallo-hydrolase/oxidoreductase"/>
    <property type="match status" value="1"/>
</dbReference>
<keyword evidence="2" id="KW-1185">Reference proteome</keyword>
<dbReference type="PANTHER" id="PTHR33835">
    <property type="entry name" value="YALI0C07656P"/>
    <property type="match status" value="1"/>
</dbReference>
<dbReference type="Pfam" id="PF14234">
    <property type="entry name" value="DUF4336"/>
    <property type="match status" value="1"/>
</dbReference>
<evidence type="ECO:0000313" key="2">
    <source>
        <dbReference type="Proteomes" id="UP001607157"/>
    </source>
</evidence>
<dbReference type="InterPro" id="IPR025638">
    <property type="entry name" value="DUF4336"/>
</dbReference>
<sequence length="266" mass="29470">MAAELSVTGDAPQSGLQPVADDIWLIDGLARRIRGMPYPARCTVIRLASGALWVHAPVPLTDDLRAALNALGPVQHLVAPSPLQTAHVAEWQTAFPEAQTHAAPGAAERAEKAGTPFAAQHELGAIPPGAWAGEIEQLMVEGSRVHREAVFFHRASHTLIVADLLHNLETAKLPAWMRPFIWIAGTDDSDGKMPLGLRLSFQKGPLAESVERMIAWAPRRLVLVHGRWYRRDAAGELRRAFRRILRDREWTAVMNRIEEDRQRQGD</sequence>
<organism evidence="1 2">
    <name type="scientific">Roseovarius aquimarinus</name>
    <dbReference type="NCBI Taxonomy" id="1229156"/>
    <lineage>
        <taxon>Bacteria</taxon>
        <taxon>Pseudomonadati</taxon>
        <taxon>Pseudomonadota</taxon>
        <taxon>Alphaproteobacteria</taxon>
        <taxon>Rhodobacterales</taxon>
        <taxon>Roseobacteraceae</taxon>
        <taxon>Roseovarius</taxon>
    </lineage>
</organism>
<proteinExistence type="predicted"/>
<accession>A0ABW7I8X7</accession>
<dbReference type="PANTHER" id="PTHR33835:SF1">
    <property type="entry name" value="METALLO-BETA-LACTAMASE DOMAIN-CONTAINING PROTEIN"/>
    <property type="match status" value="1"/>
</dbReference>
<name>A0ABW7I8X7_9RHOB</name>
<dbReference type="InterPro" id="IPR036866">
    <property type="entry name" value="RibonucZ/Hydroxyglut_hydro"/>
</dbReference>
<gene>
    <name evidence="1" type="ORF">ACGRVM_12045</name>
</gene>